<dbReference type="GO" id="GO:0003677">
    <property type="term" value="F:DNA binding"/>
    <property type="evidence" value="ECO:0007669"/>
    <property type="project" value="UniProtKB-KW"/>
</dbReference>
<dbReference type="SUPFAM" id="SSF56672">
    <property type="entry name" value="DNA/RNA polymerases"/>
    <property type="match status" value="1"/>
</dbReference>
<comment type="catalytic activity">
    <reaction evidence="8">
        <text>DNA(n) + a 2'-deoxyribonucleoside 5'-triphosphate = DNA(n+1) + diphosphate</text>
        <dbReference type="Rhea" id="RHEA:22508"/>
        <dbReference type="Rhea" id="RHEA-COMP:17339"/>
        <dbReference type="Rhea" id="RHEA-COMP:17340"/>
        <dbReference type="ChEBI" id="CHEBI:33019"/>
        <dbReference type="ChEBI" id="CHEBI:61560"/>
        <dbReference type="ChEBI" id="CHEBI:173112"/>
        <dbReference type="EC" id="2.7.7.7"/>
    </reaction>
</comment>
<dbReference type="AlphaFoldDB" id="A0AA47N615"/>
<gene>
    <name evidence="11" type="primary">DPOM</name>
    <name evidence="11" type="ORF">N1851_005222</name>
</gene>
<dbReference type="InterPro" id="IPR012337">
    <property type="entry name" value="RNaseH-like_sf"/>
</dbReference>
<evidence type="ECO:0000256" key="8">
    <source>
        <dbReference type="ARBA" id="ARBA00049244"/>
    </source>
</evidence>
<feature type="region of interest" description="Disordered" evidence="9">
    <location>
        <begin position="1"/>
        <end position="21"/>
    </location>
</feature>
<dbReference type="InterPro" id="IPR004868">
    <property type="entry name" value="DNA-dir_DNA_pol_B_mt/vir"/>
</dbReference>
<evidence type="ECO:0000259" key="10">
    <source>
        <dbReference type="Pfam" id="PF03175"/>
    </source>
</evidence>
<dbReference type="EMBL" id="JAOPHQ010000867">
    <property type="protein sequence ID" value="KAK0153088.1"/>
    <property type="molecule type" value="Genomic_DNA"/>
</dbReference>
<keyword evidence="12" id="KW-1185">Reference proteome</keyword>
<dbReference type="GO" id="GO:0000166">
    <property type="term" value="F:nucleotide binding"/>
    <property type="evidence" value="ECO:0007669"/>
    <property type="project" value="InterPro"/>
</dbReference>
<keyword evidence="3" id="KW-0808">Transferase</keyword>
<keyword evidence="5" id="KW-0235">DNA replication</keyword>
<proteinExistence type="inferred from homology"/>
<dbReference type="GO" id="GO:0006260">
    <property type="term" value="P:DNA replication"/>
    <property type="evidence" value="ECO:0007669"/>
    <property type="project" value="UniProtKB-KW"/>
</dbReference>
<evidence type="ECO:0000256" key="9">
    <source>
        <dbReference type="SAM" id="MobiDB-lite"/>
    </source>
</evidence>
<evidence type="ECO:0000256" key="2">
    <source>
        <dbReference type="ARBA" id="ARBA00012417"/>
    </source>
</evidence>
<dbReference type="PANTHER" id="PTHR33568">
    <property type="entry name" value="DNA POLYMERASE"/>
    <property type="match status" value="1"/>
</dbReference>
<dbReference type="GO" id="GO:0003887">
    <property type="term" value="F:DNA-directed DNA polymerase activity"/>
    <property type="evidence" value="ECO:0007669"/>
    <property type="project" value="UniProtKB-KW"/>
</dbReference>
<evidence type="ECO:0000256" key="1">
    <source>
        <dbReference type="ARBA" id="ARBA00005755"/>
    </source>
</evidence>
<comment type="caution">
    <text evidence="11">The sequence shown here is derived from an EMBL/GenBank/DDBJ whole genome shotgun (WGS) entry which is preliminary data.</text>
</comment>
<evidence type="ECO:0000256" key="3">
    <source>
        <dbReference type="ARBA" id="ARBA00022679"/>
    </source>
</evidence>
<comment type="similarity">
    <text evidence="1">Belongs to the DNA polymerase type-B family.</text>
</comment>
<dbReference type="EC" id="2.7.7.7" evidence="2"/>
<dbReference type="InterPro" id="IPR036397">
    <property type="entry name" value="RNaseH_sf"/>
</dbReference>
<sequence length="753" mass="87234">MEATPPAQRHPAETSAFFPGTQTPQCGGVRRKLGGMVYEQIIKKKKTFLYNPSNTDTNLCFSMCLARHMHPQITVDEVQIHAQQIHTRAGFNSNHKVSLGDVSIFEQQLGVKIFVFHHNHGTKKLDLFQTHEQPRTNTVWLYLNDDHYYMIQNKTGFFGSDYVCEFCYKGYKSHAFHKCKYFCNVCLSSTCYNHQNTTNIRCSDCLRLCRSEFCFKKHKEMTVQTQRRKSFRPCDSTKYCEDCGRLYAVTGRPNNIRKCLKGKCGHCGEPLTSDTTHKCYIQPQKSSDPQTKYVFYDFETSAESGKHKANFVCAIDFENKWCASRSSCVKLFVHTFRQPKYRNYTFIAHNASGFDNYILLDYFTKQGIVPRLTMRGSKVLLMYDNQLKQRWLDSYSFIPMRLAKTPAALGFEDSKKGYFPHMFNITENADYVGPYPSPHYYGYDNMSEKDRVEFLQWYNTVRHDVFDFQSELRSYGVNDVVVLRKACVVYRDAFIECAGLDPFECTTLASCCMSVFKTQFLPPDTLALTHDGAYTNQYKTFSNASIQWLEFEAFKNDADIMHALNHGEKQFGPYHVDVFCEWGGVRTAYEFAGCFWHGCPKCHSPGHKNAVNNIAFGVLYRQFKEKLASLRQTHKLHVRVMWECEWEQAKTTDQTLQDFLKNYNAPERLNPRHALFGGRTNAYKLHCKVAEGEKIQYYDFTSLYPTVQAQKSYPIGHPKIIFRDFEAIDKYFGLIKCSVTTPRVVSSRVAIPM</sequence>
<evidence type="ECO:0000313" key="12">
    <source>
        <dbReference type="Proteomes" id="UP001174136"/>
    </source>
</evidence>
<dbReference type="PANTHER" id="PTHR33568:SF3">
    <property type="entry name" value="DNA-DIRECTED DNA POLYMERASE"/>
    <property type="match status" value="1"/>
</dbReference>
<organism evidence="11 12">
    <name type="scientific">Merluccius polli</name>
    <name type="common">Benguela hake</name>
    <name type="synonym">Merluccius cadenati</name>
    <dbReference type="NCBI Taxonomy" id="89951"/>
    <lineage>
        <taxon>Eukaryota</taxon>
        <taxon>Metazoa</taxon>
        <taxon>Chordata</taxon>
        <taxon>Craniata</taxon>
        <taxon>Vertebrata</taxon>
        <taxon>Euteleostomi</taxon>
        <taxon>Actinopterygii</taxon>
        <taxon>Neopterygii</taxon>
        <taxon>Teleostei</taxon>
        <taxon>Neoteleostei</taxon>
        <taxon>Acanthomorphata</taxon>
        <taxon>Zeiogadaria</taxon>
        <taxon>Gadariae</taxon>
        <taxon>Gadiformes</taxon>
        <taxon>Gadoidei</taxon>
        <taxon>Merlucciidae</taxon>
        <taxon>Merluccius</taxon>
    </lineage>
</organism>
<feature type="domain" description="DNA-directed DNA polymerase family B mitochondria/virus" evidence="10">
    <location>
        <begin position="339"/>
        <end position="525"/>
    </location>
</feature>
<keyword evidence="6" id="KW-0239">DNA-directed DNA polymerase</keyword>
<evidence type="ECO:0000256" key="6">
    <source>
        <dbReference type="ARBA" id="ARBA00022932"/>
    </source>
</evidence>
<protein>
    <recommendedName>
        <fullName evidence="2">DNA-directed DNA polymerase</fullName>
        <ecNumber evidence="2">2.7.7.7</ecNumber>
    </recommendedName>
</protein>
<accession>A0AA47N615</accession>
<dbReference type="SUPFAM" id="SSF53098">
    <property type="entry name" value="Ribonuclease H-like"/>
    <property type="match status" value="1"/>
</dbReference>
<keyword evidence="7" id="KW-0238">DNA-binding</keyword>
<dbReference type="Gene3D" id="3.30.420.10">
    <property type="entry name" value="Ribonuclease H-like superfamily/Ribonuclease H"/>
    <property type="match status" value="1"/>
</dbReference>
<name>A0AA47N615_MERPO</name>
<dbReference type="Proteomes" id="UP001174136">
    <property type="component" value="Unassembled WGS sequence"/>
</dbReference>
<evidence type="ECO:0000256" key="5">
    <source>
        <dbReference type="ARBA" id="ARBA00022705"/>
    </source>
</evidence>
<evidence type="ECO:0000256" key="4">
    <source>
        <dbReference type="ARBA" id="ARBA00022695"/>
    </source>
</evidence>
<dbReference type="InterPro" id="IPR043502">
    <property type="entry name" value="DNA/RNA_pol_sf"/>
</dbReference>
<dbReference type="Gene3D" id="3.40.960.10">
    <property type="entry name" value="VSR Endonuclease"/>
    <property type="match status" value="1"/>
</dbReference>
<evidence type="ECO:0000256" key="7">
    <source>
        <dbReference type="ARBA" id="ARBA00023125"/>
    </source>
</evidence>
<reference evidence="11" key="1">
    <citation type="journal article" date="2023" name="Front. Mar. Sci.">
        <title>A new Merluccius polli reference genome to investigate the effects of global change in West African waters.</title>
        <authorList>
            <person name="Mateo J.L."/>
            <person name="Blanco-Fernandez C."/>
            <person name="Garcia-Vazquez E."/>
            <person name="Machado-Schiaffino G."/>
        </authorList>
    </citation>
    <scope>NUCLEOTIDE SEQUENCE</scope>
    <source>
        <strain evidence="11">C29</strain>
        <tissue evidence="11">Fin</tissue>
    </source>
</reference>
<dbReference type="Pfam" id="PF03175">
    <property type="entry name" value="DNA_pol_B_2"/>
    <property type="match status" value="2"/>
</dbReference>
<evidence type="ECO:0000313" key="11">
    <source>
        <dbReference type="EMBL" id="KAK0153088.1"/>
    </source>
</evidence>
<keyword evidence="4" id="KW-0548">Nucleotidyltransferase</keyword>
<feature type="domain" description="DNA-directed DNA polymerase family B mitochondria/virus" evidence="10">
    <location>
        <begin position="670"/>
        <end position="745"/>
    </location>
</feature>